<proteinExistence type="predicted"/>
<dbReference type="OrthoDB" id="3223806at2759"/>
<feature type="compositionally biased region" description="Low complexity" evidence="1">
    <location>
        <begin position="307"/>
        <end position="321"/>
    </location>
</feature>
<dbReference type="Proteomes" id="UP000219338">
    <property type="component" value="Unassembled WGS sequence"/>
</dbReference>
<gene>
    <name evidence="2" type="ORF">ARMOST_12368</name>
</gene>
<feature type="compositionally biased region" description="Polar residues" evidence="1">
    <location>
        <begin position="322"/>
        <end position="332"/>
    </location>
</feature>
<accession>A0A284RJS3</accession>
<feature type="region of interest" description="Disordered" evidence="1">
    <location>
        <begin position="307"/>
        <end position="337"/>
    </location>
</feature>
<dbReference type="EMBL" id="FUEG01000010">
    <property type="protein sequence ID" value="SJL08992.1"/>
    <property type="molecule type" value="Genomic_DNA"/>
</dbReference>
<keyword evidence="3" id="KW-1185">Reference proteome</keyword>
<evidence type="ECO:0000313" key="3">
    <source>
        <dbReference type="Proteomes" id="UP000219338"/>
    </source>
</evidence>
<protein>
    <submittedName>
        <fullName evidence="2">Uncharacterized protein</fullName>
    </submittedName>
</protein>
<evidence type="ECO:0000256" key="1">
    <source>
        <dbReference type="SAM" id="MobiDB-lite"/>
    </source>
</evidence>
<dbReference type="Gene3D" id="3.40.50.1460">
    <property type="match status" value="1"/>
</dbReference>
<evidence type="ECO:0000313" key="2">
    <source>
        <dbReference type="EMBL" id="SJL08992.1"/>
    </source>
</evidence>
<name>A0A284RJS3_ARMOS</name>
<organism evidence="2 3">
    <name type="scientific">Armillaria ostoyae</name>
    <name type="common">Armillaria root rot fungus</name>
    <dbReference type="NCBI Taxonomy" id="47428"/>
    <lineage>
        <taxon>Eukaryota</taxon>
        <taxon>Fungi</taxon>
        <taxon>Dikarya</taxon>
        <taxon>Basidiomycota</taxon>
        <taxon>Agaricomycotina</taxon>
        <taxon>Agaricomycetes</taxon>
        <taxon>Agaricomycetidae</taxon>
        <taxon>Agaricales</taxon>
        <taxon>Marasmiineae</taxon>
        <taxon>Physalacriaceae</taxon>
        <taxon>Armillaria</taxon>
    </lineage>
</organism>
<reference evidence="3" key="1">
    <citation type="journal article" date="2017" name="Nat. Ecol. Evol.">
        <title>Genome expansion and lineage-specific genetic innovations in the forest pathogenic fungi Armillaria.</title>
        <authorList>
            <person name="Sipos G."/>
            <person name="Prasanna A.N."/>
            <person name="Walter M.C."/>
            <person name="O'Connor E."/>
            <person name="Balint B."/>
            <person name="Krizsan K."/>
            <person name="Kiss B."/>
            <person name="Hess J."/>
            <person name="Varga T."/>
            <person name="Slot J."/>
            <person name="Riley R."/>
            <person name="Boka B."/>
            <person name="Rigling D."/>
            <person name="Barry K."/>
            <person name="Lee J."/>
            <person name="Mihaltcheva S."/>
            <person name="LaButti K."/>
            <person name="Lipzen A."/>
            <person name="Waldron R."/>
            <person name="Moloney N.M."/>
            <person name="Sperisen C."/>
            <person name="Kredics L."/>
            <person name="Vagvoelgyi C."/>
            <person name="Patrignani A."/>
            <person name="Fitzpatrick D."/>
            <person name="Nagy I."/>
            <person name="Doyle S."/>
            <person name="Anderson J.B."/>
            <person name="Grigoriev I.V."/>
            <person name="Gueldener U."/>
            <person name="Muensterkoetter M."/>
            <person name="Nagy L.G."/>
        </authorList>
    </citation>
    <scope>NUCLEOTIDE SEQUENCE [LARGE SCALE GENOMIC DNA]</scope>
    <source>
        <strain evidence="3">C18/9</strain>
    </source>
</reference>
<sequence length="1148" mass="127994">MATDRAPDIYVPLLMTKGHGYPLWLPDPFSTLPPAYLRCGTQVGDLGYLTDDGGFAYLFNVCKDASDPINLNRVPPDFVPVMGIPDPGIQGRLEMHDKNSVITTAAVEQKSIGFAVSAGVPNVPVVLGAGCGFEFTSSSSQAAVLVLPDGGERYESEHPLLLQEYAISNAHSWYKYLNGPGQGRQIRNGMLYLVTGYDKCHSWGNTCYSHPSGSSSASLKFIATDVIVLTGTVHYSWEVQSGVHKRNHHRDMTPGATANQTIFLRGYSISVREDSSLLVKLGLKNPVETFKIDERKSKAPWFRSSVPYSAAPQSSTTPAATETGTSRTTQGDSAGMERGASLFNFDDLEIERSLYDEYSGSEVSESSEDESETDTSIINPSGLINHHILDIHPGATIALTHDDFEWTDMENDVRNPLNVMELVKYAIDNNLVSIDKSLTTPNAWVAKRRDTVIQRFSRQKDIFALVIGIDKYQCKEYTDLQGACSDADNFEAYLVESLRTPKANIISLRDGKATRSAIIDKLIRMKDNANIQQDMAAIIIYFAGYGATTNNPAGRSIDDTSDMKIEMLCMTDIGILDKSNKVVNGIPAKTINQLLLELSLVRGNNIETSIQTLILDCSYAAIPSDAQKRADAPPDANPRQIFDPPKLSWGCDQDIYSRRVIYPRDQDIYSILTDPFIYLRQDIHSFGGHSFGSSLLDSYVLLAACSRHQLAYESQGEGLFTRELLKVLKEWPINKLSYKSLTDRLDMPAYQTPLLEGGHMNRCLFDSGGRTTDSSRILCHREKDQPYFTLYAGSNCRIISGSTFEIYRTDLTDDWRPFTTATVETVEAFISFLKPADQTIFTIHENHHVWYARFVTSPAPGFTIYCNNSNFLAQILDEGVGPWLVDPPSSVSNPLLADLCLTVDGSDVFYDLGDRNTRSLCSRSMNFSPRFPHTSSVHAIAEIRIIIDSYAHFTSRIMMPSPLPMAKLVTVEMKKVRPSGPFIQGFQKVYKPYSENLLPDAADKFVELGPFSDMQALIYYGFTVHNTSDDRLYVSLLAFKLSNLEIAHLFSSTTYLEPHSTHTFCDGDIDGLSYMFVIPEGLDENVIFLKFFVADEPINFDNLSQQPPLAEGRPIVREAWHPSTFGKRWASMTIPIINRRYNLIVLIF</sequence>
<dbReference type="AlphaFoldDB" id="A0A284RJS3"/>